<reference evidence="1 2" key="1">
    <citation type="submission" date="2019-04" db="EMBL/GenBank/DDBJ databases">
        <title>Chromosome genome assembly for Takifugu flavidus.</title>
        <authorList>
            <person name="Xiao S."/>
        </authorList>
    </citation>
    <scope>NUCLEOTIDE SEQUENCE [LARGE SCALE GENOMIC DNA]</scope>
    <source>
        <strain evidence="1">HTHZ2018</strain>
        <tissue evidence="1">Muscle</tissue>
    </source>
</reference>
<keyword evidence="2" id="KW-1185">Reference proteome</keyword>
<organism evidence="1 2">
    <name type="scientific">Takifugu flavidus</name>
    <name type="common">sansaifugu</name>
    <dbReference type="NCBI Taxonomy" id="433684"/>
    <lineage>
        <taxon>Eukaryota</taxon>
        <taxon>Metazoa</taxon>
        <taxon>Chordata</taxon>
        <taxon>Craniata</taxon>
        <taxon>Vertebrata</taxon>
        <taxon>Euteleostomi</taxon>
        <taxon>Actinopterygii</taxon>
        <taxon>Neopterygii</taxon>
        <taxon>Teleostei</taxon>
        <taxon>Neoteleostei</taxon>
        <taxon>Acanthomorphata</taxon>
        <taxon>Eupercaria</taxon>
        <taxon>Tetraodontiformes</taxon>
        <taxon>Tetradontoidea</taxon>
        <taxon>Tetraodontidae</taxon>
        <taxon>Takifugu</taxon>
    </lineage>
</organism>
<proteinExistence type="predicted"/>
<dbReference type="Proteomes" id="UP000324091">
    <property type="component" value="Chromosome 19"/>
</dbReference>
<comment type="caution">
    <text evidence="1">The sequence shown here is derived from an EMBL/GenBank/DDBJ whole genome shotgun (WGS) entry which is preliminary data.</text>
</comment>
<accession>A0A5C6NQB2</accession>
<dbReference type="EMBL" id="RHFK02000011">
    <property type="protein sequence ID" value="TWW68829.1"/>
    <property type="molecule type" value="Genomic_DNA"/>
</dbReference>
<dbReference type="AlphaFoldDB" id="A0A5C6NQB2"/>
<gene>
    <name evidence="1" type="ORF">D4764_19G0006270</name>
</gene>
<name>A0A5C6NQB2_9TELE</name>
<evidence type="ECO:0000313" key="2">
    <source>
        <dbReference type="Proteomes" id="UP000324091"/>
    </source>
</evidence>
<sequence>MEFMKVRRKSSVNLLFLCPPQPQVSHPDHR</sequence>
<evidence type="ECO:0000313" key="1">
    <source>
        <dbReference type="EMBL" id="TWW68829.1"/>
    </source>
</evidence>
<protein>
    <submittedName>
        <fullName evidence="1">Uncharacterized protein</fullName>
    </submittedName>
</protein>